<name>A0ABR6N5D9_9SPHN</name>
<keyword evidence="2" id="KW-1185">Reference proteome</keyword>
<dbReference type="Proteomes" id="UP000560131">
    <property type="component" value="Unassembled WGS sequence"/>
</dbReference>
<accession>A0ABR6N5D9</accession>
<gene>
    <name evidence="1" type="ORF">FHS97_001650</name>
</gene>
<reference evidence="1 2" key="1">
    <citation type="submission" date="2020-08" db="EMBL/GenBank/DDBJ databases">
        <title>Genomic Encyclopedia of Type Strains, Phase IV (KMG-IV): sequencing the most valuable type-strain genomes for metagenomic binning, comparative biology and taxonomic classification.</title>
        <authorList>
            <person name="Goeker M."/>
        </authorList>
    </citation>
    <scope>NUCLEOTIDE SEQUENCE [LARGE SCALE GENOMIC DNA]</scope>
    <source>
        <strain evidence="1 2">DSM 101535</strain>
    </source>
</reference>
<proteinExistence type="predicted"/>
<protein>
    <submittedName>
        <fullName evidence="1">Uncharacterized protein</fullName>
    </submittedName>
</protein>
<comment type="caution">
    <text evidence="1">The sequence shown here is derived from an EMBL/GenBank/DDBJ whole genome shotgun (WGS) entry which is preliminary data.</text>
</comment>
<dbReference type="RefSeq" id="WP_184035627.1">
    <property type="nucleotide sequence ID" value="NZ_BAABAR010000004.1"/>
</dbReference>
<organism evidence="1 2">
    <name type="scientific">Sphingomonas endophytica</name>
    <dbReference type="NCBI Taxonomy" id="869719"/>
    <lineage>
        <taxon>Bacteria</taxon>
        <taxon>Pseudomonadati</taxon>
        <taxon>Pseudomonadota</taxon>
        <taxon>Alphaproteobacteria</taxon>
        <taxon>Sphingomonadales</taxon>
        <taxon>Sphingomonadaceae</taxon>
        <taxon>Sphingomonas</taxon>
    </lineage>
</organism>
<evidence type="ECO:0000313" key="1">
    <source>
        <dbReference type="EMBL" id="MBB5725724.1"/>
    </source>
</evidence>
<evidence type="ECO:0000313" key="2">
    <source>
        <dbReference type="Proteomes" id="UP000560131"/>
    </source>
</evidence>
<sequence length="141" mass="15341">MLELSVLAAVLASQNPLPPPVVNEFPSAKVEQHLANAITCDLSGSFSVDLRWHFKNGLVDAVIRRGDKVLRAQEGRKLVAALRKATDLLYVKMGCSGSNDALFYVAYLARDGDRTASLVLPVFIRADDVELDTPEPVPLLP</sequence>
<dbReference type="EMBL" id="JACIJN010000004">
    <property type="protein sequence ID" value="MBB5725724.1"/>
    <property type="molecule type" value="Genomic_DNA"/>
</dbReference>